<dbReference type="EMBL" id="BJCE01000212">
    <property type="protein sequence ID" value="GCL39122.1"/>
    <property type="molecule type" value="Genomic_DNA"/>
</dbReference>
<feature type="domain" description="PIN" evidence="2">
    <location>
        <begin position="5"/>
        <end position="130"/>
    </location>
</feature>
<dbReference type="InterPro" id="IPR002716">
    <property type="entry name" value="PIN_dom"/>
</dbReference>
<organism evidence="3 4">
    <name type="scientific">Sphaerospermopsis reniformis</name>
    <dbReference type="NCBI Taxonomy" id="531300"/>
    <lineage>
        <taxon>Bacteria</taxon>
        <taxon>Bacillati</taxon>
        <taxon>Cyanobacteriota</taxon>
        <taxon>Cyanophyceae</taxon>
        <taxon>Nostocales</taxon>
        <taxon>Aphanizomenonaceae</taxon>
        <taxon>Sphaerospermopsis</taxon>
    </lineage>
</organism>
<dbReference type="SUPFAM" id="SSF88723">
    <property type="entry name" value="PIN domain-like"/>
    <property type="match status" value="1"/>
</dbReference>
<dbReference type="Gene3D" id="3.40.50.1010">
    <property type="entry name" value="5'-nuclease"/>
    <property type="match status" value="1"/>
</dbReference>
<comment type="caution">
    <text evidence="3">The sequence shown here is derived from an EMBL/GenBank/DDBJ whole genome shotgun (WGS) entry which is preliminary data.</text>
</comment>
<protein>
    <recommendedName>
        <fullName evidence="2">PIN domain-containing protein</fullName>
    </recommendedName>
</protein>
<proteinExistence type="predicted"/>
<accession>A0A480A3P4</accession>
<dbReference type="PANTHER" id="PTHR35901:SF1">
    <property type="entry name" value="EXONUCLEASE VAPC9"/>
    <property type="match status" value="1"/>
</dbReference>
<evidence type="ECO:0000313" key="3">
    <source>
        <dbReference type="EMBL" id="GCL39122.1"/>
    </source>
</evidence>
<evidence type="ECO:0000313" key="4">
    <source>
        <dbReference type="Proteomes" id="UP000300142"/>
    </source>
</evidence>
<dbReference type="Pfam" id="PF01850">
    <property type="entry name" value="PIN"/>
    <property type="match status" value="1"/>
</dbReference>
<dbReference type="PANTHER" id="PTHR35901">
    <property type="entry name" value="RIBONUCLEASE VAPC3"/>
    <property type="match status" value="1"/>
</dbReference>
<gene>
    <name evidence="3" type="ORF">SR1949_42440</name>
</gene>
<dbReference type="RefSeq" id="WP_137668814.1">
    <property type="nucleotide sequence ID" value="NZ_BJCE01000212.1"/>
</dbReference>
<dbReference type="InterPro" id="IPR029060">
    <property type="entry name" value="PIN-like_dom_sf"/>
</dbReference>
<evidence type="ECO:0000256" key="1">
    <source>
        <dbReference type="ARBA" id="ARBA00022842"/>
    </source>
</evidence>
<keyword evidence="4" id="KW-1185">Reference proteome</keyword>
<keyword evidence="1" id="KW-0460">Magnesium</keyword>
<dbReference type="Proteomes" id="UP000300142">
    <property type="component" value="Unassembled WGS sequence"/>
</dbReference>
<dbReference type="CDD" id="cd09873">
    <property type="entry name" value="PIN_Pae0151-like"/>
    <property type="match status" value="1"/>
</dbReference>
<evidence type="ECO:0000259" key="2">
    <source>
        <dbReference type="Pfam" id="PF01850"/>
    </source>
</evidence>
<dbReference type="InterPro" id="IPR051619">
    <property type="entry name" value="TypeII_TA_RNase_PINc/VapC"/>
</dbReference>
<name>A0A480A3P4_9CYAN</name>
<sequence>MSNLICVDASFTINLINSKSMDSPFIQLWENWQNNSATIIAPTLFYYEITNALHRMNQANLLTIEEIEKALEDALNLGIVLYGNSQISQLHQMAINIAKTLKLSAAYDAHYLALSKLLNAEFYTADKRLYNSVKSSINWIHFISHI</sequence>
<reference evidence="4" key="1">
    <citation type="submission" date="2019-02" db="EMBL/GenBank/DDBJ databases">
        <title>Draft genome sequence of Sphaerospermopsis reniformis NIES-1949.</title>
        <authorList>
            <person name="Yamaguchi H."/>
            <person name="Suzuki S."/>
            <person name="Kawachi M."/>
        </authorList>
    </citation>
    <scope>NUCLEOTIDE SEQUENCE [LARGE SCALE GENOMIC DNA]</scope>
    <source>
        <strain evidence="4">NIES-1949</strain>
    </source>
</reference>
<dbReference type="InterPro" id="IPR044153">
    <property type="entry name" value="PIN_Pae0151-like"/>
</dbReference>
<dbReference type="AlphaFoldDB" id="A0A480A3P4"/>